<protein>
    <recommendedName>
        <fullName evidence="1">undecaprenyl-diphosphate phosphatase</fullName>
        <ecNumber evidence="1">3.6.1.27</ecNumber>
    </recommendedName>
    <alternativeName>
        <fullName evidence="2">Undecaprenyl pyrophosphate phosphatase</fullName>
    </alternativeName>
</protein>
<dbReference type="InterPro" id="IPR000326">
    <property type="entry name" value="PAP2/HPO"/>
</dbReference>
<gene>
    <name evidence="6" type="ORF">SAMN05421749_102415</name>
</gene>
<evidence type="ECO:0000313" key="7">
    <source>
        <dbReference type="Proteomes" id="UP000242317"/>
    </source>
</evidence>
<dbReference type="EMBL" id="FMYK01000002">
    <property type="protein sequence ID" value="SDB95906.1"/>
    <property type="molecule type" value="Genomic_DNA"/>
</dbReference>
<reference evidence="7" key="1">
    <citation type="submission" date="2016-09" db="EMBL/GenBank/DDBJ databases">
        <authorList>
            <person name="Varghese N."/>
            <person name="Submissions S."/>
        </authorList>
    </citation>
    <scope>NUCLEOTIDE SEQUENCE [LARGE SCALE GENOMIC DNA]</scope>
    <source>
        <strain evidence="7">ANC 3699</strain>
    </source>
</reference>
<dbReference type="PANTHER" id="PTHR14969:SF13">
    <property type="entry name" value="AT30094P"/>
    <property type="match status" value="1"/>
</dbReference>
<evidence type="ECO:0000256" key="1">
    <source>
        <dbReference type="ARBA" id="ARBA00012374"/>
    </source>
</evidence>
<dbReference type="SMART" id="SM00014">
    <property type="entry name" value="acidPPc"/>
    <property type="match status" value="1"/>
</dbReference>
<dbReference type="EC" id="3.6.1.27" evidence="1"/>
<dbReference type="Gene3D" id="1.20.144.10">
    <property type="entry name" value="Phosphatidic acid phosphatase type 2/haloperoxidase"/>
    <property type="match status" value="2"/>
</dbReference>
<dbReference type="AlphaFoldDB" id="A0A1G6HQZ1"/>
<feature type="transmembrane region" description="Helical" evidence="4">
    <location>
        <begin position="50"/>
        <end position="72"/>
    </location>
</feature>
<comment type="catalytic activity">
    <reaction evidence="3">
        <text>di-trans,octa-cis-undecaprenyl diphosphate + H2O = di-trans,octa-cis-undecaprenyl phosphate + phosphate + H(+)</text>
        <dbReference type="Rhea" id="RHEA:28094"/>
        <dbReference type="ChEBI" id="CHEBI:15377"/>
        <dbReference type="ChEBI" id="CHEBI:15378"/>
        <dbReference type="ChEBI" id="CHEBI:43474"/>
        <dbReference type="ChEBI" id="CHEBI:58405"/>
        <dbReference type="ChEBI" id="CHEBI:60392"/>
        <dbReference type="EC" id="3.6.1.27"/>
    </reaction>
</comment>
<keyword evidence="4" id="KW-0472">Membrane</keyword>
<dbReference type="Proteomes" id="UP000242317">
    <property type="component" value="Unassembled WGS sequence"/>
</dbReference>
<feature type="transmembrane region" description="Helical" evidence="4">
    <location>
        <begin position="179"/>
        <end position="198"/>
    </location>
</feature>
<evidence type="ECO:0000313" key="6">
    <source>
        <dbReference type="EMBL" id="SDB95906.1"/>
    </source>
</evidence>
<organism evidence="6 7">
    <name type="scientific">Acinetobacter marinus</name>
    <dbReference type="NCBI Taxonomy" id="281375"/>
    <lineage>
        <taxon>Bacteria</taxon>
        <taxon>Pseudomonadati</taxon>
        <taxon>Pseudomonadota</taxon>
        <taxon>Gammaproteobacteria</taxon>
        <taxon>Moraxellales</taxon>
        <taxon>Moraxellaceae</taxon>
        <taxon>Acinetobacter</taxon>
    </lineage>
</organism>
<feature type="transmembrane region" description="Helical" evidence="4">
    <location>
        <begin position="147"/>
        <end position="167"/>
    </location>
</feature>
<dbReference type="CDD" id="cd03392">
    <property type="entry name" value="PAP2_like_2"/>
    <property type="match status" value="1"/>
</dbReference>
<accession>A0A1G6HQZ1</accession>
<dbReference type="SUPFAM" id="SSF48317">
    <property type="entry name" value="Acid phosphatase/Vanadium-dependent haloperoxidase"/>
    <property type="match status" value="1"/>
</dbReference>
<sequence>MLLIFILLIVILMVLTVFVMVTPHSAIDQYLLVSVQHYDVDILKNTAVVLAHVGSLYGTSLIAGLLCAVLIYQRRRAQVLQLLVGFFLTVGMTWLLKWLIARPRPEAVDPSAVATYGSSFPSAHSAYAAMLAIMLVLVFRSNQTVKYWVWGVALIWAVLMGWSRIYINAHYATDVLAGWIIAILMMSFSIGLINKFYLNQRYQ</sequence>
<dbReference type="Pfam" id="PF01569">
    <property type="entry name" value="PAP2"/>
    <property type="match status" value="1"/>
</dbReference>
<keyword evidence="4" id="KW-1133">Transmembrane helix</keyword>
<keyword evidence="4" id="KW-0812">Transmembrane</keyword>
<keyword evidence="7" id="KW-1185">Reference proteome</keyword>
<feature type="domain" description="Phosphatidic acid phosphatase type 2/haloperoxidase" evidence="5">
    <location>
        <begin position="77"/>
        <end position="190"/>
    </location>
</feature>
<evidence type="ECO:0000256" key="4">
    <source>
        <dbReference type="SAM" id="Phobius"/>
    </source>
</evidence>
<feature type="transmembrane region" description="Helical" evidence="4">
    <location>
        <begin position="79"/>
        <end position="100"/>
    </location>
</feature>
<proteinExistence type="predicted"/>
<evidence type="ECO:0000256" key="2">
    <source>
        <dbReference type="ARBA" id="ARBA00032707"/>
    </source>
</evidence>
<evidence type="ECO:0000259" key="5">
    <source>
        <dbReference type="SMART" id="SM00014"/>
    </source>
</evidence>
<name>A0A1G6HQZ1_9GAMM</name>
<evidence type="ECO:0000256" key="3">
    <source>
        <dbReference type="ARBA" id="ARBA00047594"/>
    </source>
</evidence>
<dbReference type="GO" id="GO:0050380">
    <property type="term" value="F:undecaprenyl-diphosphatase activity"/>
    <property type="evidence" value="ECO:0007669"/>
    <property type="project" value="UniProtKB-EC"/>
</dbReference>
<dbReference type="OrthoDB" id="9780918at2"/>
<dbReference type="InterPro" id="IPR036938">
    <property type="entry name" value="PAP2/HPO_sf"/>
</dbReference>
<dbReference type="PANTHER" id="PTHR14969">
    <property type="entry name" value="SPHINGOSINE-1-PHOSPHATE PHOSPHOHYDROLASE"/>
    <property type="match status" value="1"/>
</dbReference>
<feature type="transmembrane region" description="Helical" evidence="4">
    <location>
        <begin position="120"/>
        <end position="140"/>
    </location>
</feature>